<gene>
    <name evidence="4" type="ORF">CEN46_21040</name>
</gene>
<evidence type="ECO:0000256" key="2">
    <source>
        <dbReference type="SAM" id="SignalP"/>
    </source>
</evidence>
<comment type="caution">
    <text evidence="4">The sequence shown here is derived from an EMBL/GenBank/DDBJ whole genome shotgun (WGS) entry which is preliminary data.</text>
</comment>
<evidence type="ECO:0000259" key="3">
    <source>
        <dbReference type="Pfam" id="PF11741"/>
    </source>
</evidence>
<name>A0A2N6L8G7_9CYAN</name>
<dbReference type="GO" id="GO:0008745">
    <property type="term" value="F:N-acetylmuramoyl-L-alanine amidase activity"/>
    <property type="evidence" value="ECO:0007669"/>
    <property type="project" value="TreeGrafter"/>
</dbReference>
<dbReference type="InterPro" id="IPR021731">
    <property type="entry name" value="AMIN_dom"/>
</dbReference>
<dbReference type="Proteomes" id="UP000235081">
    <property type="component" value="Unassembled WGS sequence"/>
</dbReference>
<accession>A0A2N6L8G7</accession>
<feature type="domain" description="AMIN" evidence="3">
    <location>
        <begin position="26"/>
        <end position="113"/>
    </location>
</feature>
<keyword evidence="1" id="KW-0378">Hydrolase</keyword>
<dbReference type="EMBL" id="NMQE01000690">
    <property type="protein sequence ID" value="PMB18482.1"/>
    <property type="molecule type" value="Genomic_DNA"/>
</dbReference>
<sequence length="115" mass="12728">MKLHWLIPSTVLSISSVLLSPADAANLESWRFDSNQNRLEINTDGAVQPTAQLVFNPTRLVIDLPGIKFGRPQLVQSVGGAIRAIRIGQFDPQTTRVVVEMTPGYTLDPQKVKFE</sequence>
<protein>
    <submittedName>
        <fullName evidence="4">N-acetylmuramoyl-L-alanine amidase</fullName>
    </submittedName>
</protein>
<proteinExistence type="predicted"/>
<dbReference type="PANTHER" id="PTHR30404">
    <property type="entry name" value="N-ACETYLMURAMOYL-L-ALANINE AMIDASE"/>
    <property type="match status" value="1"/>
</dbReference>
<evidence type="ECO:0000313" key="4">
    <source>
        <dbReference type="EMBL" id="PMB18482.1"/>
    </source>
</evidence>
<dbReference type="Pfam" id="PF11741">
    <property type="entry name" value="AMIN"/>
    <property type="match status" value="1"/>
</dbReference>
<dbReference type="GO" id="GO:0030288">
    <property type="term" value="C:outer membrane-bounded periplasmic space"/>
    <property type="evidence" value="ECO:0007669"/>
    <property type="project" value="TreeGrafter"/>
</dbReference>
<feature type="signal peptide" evidence="2">
    <location>
        <begin position="1"/>
        <end position="24"/>
    </location>
</feature>
<dbReference type="AlphaFoldDB" id="A0A2N6L8G7"/>
<dbReference type="InterPro" id="IPR050695">
    <property type="entry name" value="N-acetylmuramoyl_amidase_3"/>
</dbReference>
<organism evidence="4 5">
    <name type="scientific">Fischerella thermalis CCMEE 5318</name>
    <dbReference type="NCBI Taxonomy" id="2019666"/>
    <lineage>
        <taxon>Bacteria</taxon>
        <taxon>Bacillati</taxon>
        <taxon>Cyanobacteriota</taxon>
        <taxon>Cyanophyceae</taxon>
        <taxon>Nostocales</taxon>
        <taxon>Hapalosiphonaceae</taxon>
        <taxon>Fischerella</taxon>
    </lineage>
</organism>
<feature type="non-terminal residue" evidence="4">
    <location>
        <position position="115"/>
    </location>
</feature>
<reference evidence="4 5" key="1">
    <citation type="submission" date="2017-07" db="EMBL/GenBank/DDBJ databases">
        <title>Genomes of Fischerella (Mastigocladus) sp. strains.</title>
        <authorList>
            <person name="Miller S.R."/>
        </authorList>
    </citation>
    <scope>NUCLEOTIDE SEQUENCE [LARGE SCALE GENOMIC DNA]</scope>
    <source>
        <strain evidence="4 5">CCMEE 5318</strain>
    </source>
</reference>
<feature type="chain" id="PRO_5014866313" evidence="2">
    <location>
        <begin position="25"/>
        <end position="115"/>
    </location>
</feature>
<dbReference type="PANTHER" id="PTHR30404:SF0">
    <property type="entry name" value="N-ACETYLMURAMOYL-L-ALANINE AMIDASE AMIC"/>
    <property type="match status" value="1"/>
</dbReference>
<dbReference type="RefSeq" id="WP_146008757.1">
    <property type="nucleotide sequence ID" value="NZ_NMQE01000690.1"/>
</dbReference>
<evidence type="ECO:0000313" key="5">
    <source>
        <dbReference type="Proteomes" id="UP000235081"/>
    </source>
</evidence>
<keyword evidence="2" id="KW-0732">Signal</keyword>
<dbReference type="Gene3D" id="2.60.40.3500">
    <property type="match status" value="1"/>
</dbReference>
<evidence type="ECO:0000256" key="1">
    <source>
        <dbReference type="ARBA" id="ARBA00022801"/>
    </source>
</evidence>